<feature type="repeat" description="ANK" evidence="7">
    <location>
        <begin position="37"/>
        <end position="63"/>
    </location>
</feature>
<feature type="transmembrane region" description="Helical" evidence="9">
    <location>
        <begin position="339"/>
        <end position="360"/>
    </location>
</feature>
<dbReference type="EMBL" id="CP093349">
    <property type="protein sequence ID" value="WOH10061.1"/>
    <property type="molecule type" value="Genomic_DNA"/>
</dbReference>
<feature type="compositionally biased region" description="Polar residues" evidence="8">
    <location>
        <begin position="468"/>
        <end position="479"/>
    </location>
</feature>
<evidence type="ECO:0000256" key="4">
    <source>
        <dbReference type="ARBA" id="ARBA00022989"/>
    </source>
</evidence>
<dbReference type="PANTHER" id="PTHR24186:SF37">
    <property type="entry name" value="PGG DOMAIN-CONTAINING PROTEIN"/>
    <property type="match status" value="1"/>
</dbReference>
<name>A0AAF0XKZ8_DAUCS</name>
<feature type="repeat" description="ANK" evidence="7">
    <location>
        <begin position="105"/>
        <end position="137"/>
    </location>
</feature>
<feature type="transmembrane region" description="Helical" evidence="9">
    <location>
        <begin position="282"/>
        <end position="299"/>
    </location>
</feature>
<evidence type="ECO:0000256" key="3">
    <source>
        <dbReference type="ARBA" id="ARBA00022737"/>
    </source>
</evidence>
<dbReference type="PROSITE" id="PS50088">
    <property type="entry name" value="ANK_REPEAT"/>
    <property type="match status" value="3"/>
</dbReference>
<feature type="repeat" description="ANK" evidence="7">
    <location>
        <begin position="71"/>
        <end position="93"/>
    </location>
</feature>
<keyword evidence="2 9" id="KW-0812">Transmembrane</keyword>
<keyword evidence="5 7" id="KW-0040">ANK repeat</keyword>
<evidence type="ECO:0000256" key="2">
    <source>
        <dbReference type="ARBA" id="ARBA00022692"/>
    </source>
</evidence>
<evidence type="ECO:0000313" key="11">
    <source>
        <dbReference type="EMBL" id="WOH10061.1"/>
    </source>
</evidence>
<dbReference type="SUPFAM" id="SSF48403">
    <property type="entry name" value="Ankyrin repeat"/>
    <property type="match status" value="1"/>
</dbReference>
<evidence type="ECO:0000256" key="8">
    <source>
        <dbReference type="SAM" id="MobiDB-lite"/>
    </source>
</evidence>
<evidence type="ECO:0000256" key="9">
    <source>
        <dbReference type="SAM" id="Phobius"/>
    </source>
</evidence>
<gene>
    <name evidence="11" type="ORF">DCAR_0729522</name>
</gene>
<feature type="region of interest" description="Disordered" evidence="8">
    <location>
        <begin position="456"/>
        <end position="479"/>
    </location>
</feature>
<protein>
    <recommendedName>
        <fullName evidence="10">PGG domain-containing protein</fullName>
    </recommendedName>
</protein>
<dbReference type="SMART" id="SM00248">
    <property type="entry name" value="ANK"/>
    <property type="match status" value="4"/>
</dbReference>
<dbReference type="Pfam" id="PF13962">
    <property type="entry name" value="PGG"/>
    <property type="match status" value="1"/>
</dbReference>
<dbReference type="GO" id="GO:0005886">
    <property type="term" value="C:plasma membrane"/>
    <property type="evidence" value="ECO:0007669"/>
    <property type="project" value="TreeGrafter"/>
</dbReference>
<dbReference type="AlphaFoldDB" id="A0AAF0XKZ8"/>
<keyword evidence="3" id="KW-0677">Repeat</keyword>
<keyword evidence="6 9" id="KW-0472">Membrane</keyword>
<sequence length="479" mass="52512">MENKLYDACVEGDAEKLEALMREDKLILARLSLLSCSNHTPLHLACMLGHFNFAKSLLSYKPDFASWFDSQGRSPLHLASANGYANIVQLLLQINPKMCRICDEDGRTPLHLAVMNGQHESAAELLKASSDFDRGKVLRLCVVYNRLNILVLVLGSNFADLSTIKDEKGNTVLHSATELKRVQMIKYLVTRGDVLDLNAVNKNGLTALDIIEQMPQDVKTMEIKELLISAGSLRAKLNKGATSEIVVEQGPAAPDKNKKGVKKKNSKSSSNFPKKQPKKDKNLLVAASVIAAMAYQAALSPPGGLAAVDATTNLAPSYDTYKLKPATSLVSAFMQDYSAVFWISNTIAFMAALSVIFLYVSGARLHQRFLVWLIRLGMWITLSAMTSAYVCAVLAINPDEDIHKPGSTFFALAIGLVAWAGLIALTFVVLVFKSLSYIVRKFFTIIKRATRKKKKKKNTGEEGEAASGFSTPDTDTYIV</sequence>
<evidence type="ECO:0000256" key="5">
    <source>
        <dbReference type="ARBA" id="ARBA00023043"/>
    </source>
</evidence>
<dbReference type="Pfam" id="PF00023">
    <property type="entry name" value="Ank"/>
    <property type="match status" value="2"/>
</dbReference>
<dbReference type="PANTHER" id="PTHR24186">
    <property type="entry name" value="PROTEIN PHOSPHATASE 1 REGULATORY SUBUNIT"/>
    <property type="match status" value="1"/>
</dbReference>
<dbReference type="Pfam" id="PF12796">
    <property type="entry name" value="Ank_2"/>
    <property type="match status" value="1"/>
</dbReference>
<dbReference type="InterPro" id="IPR026961">
    <property type="entry name" value="PGG_dom"/>
</dbReference>
<evidence type="ECO:0000256" key="1">
    <source>
        <dbReference type="ARBA" id="ARBA00004141"/>
    </source>
</evidence>
<keyword evidence="4 9" id="KW-1133">Transmembrane helix</keyword>
<feature type="transmembrane region" description="Helical" evidence="9">
    <location>
        <begin position="408"/>
        <end position="432"/>
    </location>
</feature>
<comment type="subcellular location">
    <subcellularLocation>
        <location evidence="1">Membrane</location>
        <topology evidence="1">Multi-pass membrane protein</topology>
    </subcellularLocation>
</comment>
<proteinExistence type="predicted"/>
<organism evidence="11 12">
    <name type="scientific">Daucus carota subsp. sativus</name>
    <name type="common">Carrot</name>
    <dbReference type="NCBI Taxonomy" id="79200"/>
    <lineage>
        <taxon>Eukaryota</taxon>
        <taxon>Viridiplantae</taxon>
        <taxon>Streptophyta</taxon>
        <taxon>Embryophyta</taxon>
        <taxon>Tracheophyta</taxon>
        <taxon>Spermatophyta</taxon>
        <taxon>Magnoliopsida</taxon>
        <taxon>eudicotyledons</taxon>
        <taxon>Gunneridae</taxon>
        <taxon>Pentapetalae</taxon>
        <taxon>asterids</taxon>
        <taxon>campanulids</taxon>
        <taxon>Apiales</taxon>
        <taxon>Apiaceae</taxon>
        <taxon>Apioideae</taxon>
        <taxon>Scandiceae</taxon>
        <taxon>Daucinae</taxon>
        <taxon>Daucus</taxon>
        <taxon>Daucus sect. Daucus</taxon>
    </lineage>
</organism>
<accession>A0AAF0XKZ8</accession>
<dbReference type="InterPro" id="IPR002110">
    <property type="entry name" value="Ankyrin_rpt"/>
</dbReference>
<feature type="region of interest" description="Disordered" evidence="8">
    <location>
        <begin position="248"/>
        <end position="279"/>
    </location>
</feature>
<reference evidence="11" key="2">
    <citation type="submission" date="2022-03" db="EMBL/GenBank/DDBJ databases">
        <title>Draft title - Genomic analysis of global carrot germplasm unveils the trajectory of domestication and the origin of high carotenoid orange carrot.</title>
        <authorList>
            <person name="Iorizzo M."/>
            <person name="Ellison S."/>
            <person name="Senalik D."/>
            <person name="Macko-Podgorni A."/>
            <person name="Grzebelus D."/>
            <person name="Bostan H."/>
            <person name="Rolling W."/>
            <person name="Curaba J."/>
            <person name="Simon P."/>
        </authorList>
    </citation>
    <scope>NUCLEOTIDE SEQUENCE</scope>
    <source>
        <tissue evidence="11">Leaf</tissue>
    </source>
</reference>
<dbReference type="InterPro" id="IPR036770">
    <property type="entry name" value="Ankyrin_rpt-contain_sf"/>
</dbReference>
<reference evidence="11" key="1">
    <citation type="journal article" date="2016" name="Nat. Genet.">
        <title>A high-quality carrot genome assembly provides new insights into carotenoid accumulation and asterid genome evolution.</title>
        <authorList>
            <person name="Iorizzo M."/>
            <person name="Ellison S."/>
            <person name="Senalik D."/>
            <person name="Zeng P."/>
            <person name="Satapoomin P."/>
            <person name="Huang J."/>
            <person name="Bowman M."/>
            <person name="Iovene M."/>
            <person name="Sanseverino W."/>
            <person name="Cavagnaro P."/>
            <person name="Yildiz M."/>
            <person name="Macko-Podgorni A."/>
            <person name="Moranska E."/>
            <person name="Grzebelus E."/>
            <person name="Grzebelus D."/>
            <person name="Ashrafi H."/>
            <person name="Zheng Z."/>
            <person name="Cheng S."/>
            <person name="Spooner D."/>
            <person name="Van Deynze A."/>
            <person name="Simon P."/>
        </authorList>
    </citation>
    <scope>NUCLEOTIDE SEQUENCE</scope>
    <source>
        <tissue evidence="11">Leaf</tissue>
    </source>
</reference>
<feature type="transmembrane region" description="Helical" evidence="9">
    <location>
        <begin position="372"/>
        <end position="396"/>
    </location>
</feature>
<dbReference type="KEGG" id="dcr:108195915"/>
<evidence type="ECO:0000259" key="10">
    <source>
        <dbReference type="Pfam" id="PF13962"/>
    </source>
</evidence>
<dbReference type="PROSITE" id="PS50297">
    <property type="entry name" value="ANK_REP_REGION"/>
    <property type="match status" value="3"/>
</dbReference>
<feature type="domain" description="PGG" evidence="10">
    <location>
        <begin position="278"/>
        <end position="394"/>
    </location>
</feature>
<evidence type="ECO:0000256" key="7">
    <source>
        <dbReference type="PROSITE-ProRule" id="PRU00023"/>
    </source>
</evidence>
<dbReference type="Proteomes" id="UP000077755">
    <property type="component" value="Chromosome 7"/>
</dbReference>
<keyword evidence="12" id="KW-1185">Reference proteome</keyword>
<evidence type="ECO:0000313" key="12">
    <source>
        <dbReference type="Proteomes" id="UP000077755"/>
    </source>
</evidence>
<evidence type="ECO:0000256" key="6">
    <source>
        <dbReference type="ARBA" id="ARBA00023136"/>
    </source>
</evidence>
<dbReference type="Gene3D" id="1.25.40.20">
    <property type="entry name" value="Ankyrin repeat-containing domain"/>
    <property type="match status" value="1"/>
</dbReference>